<dbReference type="GO" id="GO:0003677">
    <property type="term" value="F:DNA binding"/>
    <property type="evidence" value="ECO:0007669"/>
    <property type="project" value="UniProtKB-KW"/>
</dbReference>
<accession>A0AB33Z0Y1</accession>
<evidence type="ECO:0000313" key="1">
    <source>
        <dbReference type="EMBL" id="EPD13010.1"/>
    </source>
</evidence>
<sequence length="148" mass="16743">MRKYLVLIIAIIIFFAFFNKQHLPLDTSHDSSSSTSTYSTDALISAYNNKQSDKIITATGTVSKLLADDNNGSRHQKFIVRISPVLTVLVAHNIDLAPRVKALKKDDPITFKGEYKWNIKGGVIHWTHHDPRGIHPAGWIKYRGKVYQ</sequence>
<dbReference type="Proteomes" id="UP000015462">
    <property type="component" value="Unassembled WGS sequence"/>
</dbReference>
<evidence type="ECO:0000313" key="2">
    <source>
        <dbReference type="Proteomes" id="UP000015462"/>
    </source>
</evidence>
<gene>
    <name evidence="1" type="ORF">L196_07599</name>
</gene>
<protein>
    <submittedName>
        <fullName evidence="1">Cold-shock DNA-binding domain-containing protein</fullName>
    </submittedName>
</protein>
<keyword evidence="1" id="KW-0238">DNA-binding</keyword>
<keyword evidence="2" id="KW-1185">Reference proteome</keyword>
<name>A0AB33Z0Y1_9GAMM</name>
<proteinExistence type="predicted"/>
<dbReference type="Pfam" id="PF11948">
    <property type="entry name" value="DUF3465"/>
    <property type="match status" value="1"/>
</dbReference>
<dbReference type="AlphaFoldDB" id="A0AB33Z0Y1"/>
<reference evidence="1 2" key="1">
    <citation type="journal article" date="2013" name="Genome Announc.">
        <title>Genome Sequence of the Pyrene- and Fluoranthene-Degrading Bacterium Cycloclasticus sp. Strain PY97M.</title>
        <authorList>
            <person name="Cui Z."/>
            <person name="Xu G."/>
            <person name="Li Q."/>
            <person name="Gao W."/>
            <person name="Zheng L."/>
        </authorList>
    </citation>
    <scope>NUCLEOTIDE SEQUENCE [LARGE SCALE GENOMIC DNA]</scope>
    <source>
        <strain evidence="1 2">PY97M</strain>
    </source>
</reference>
<organism evidence="1 2">
    <name type="scientific">Cycloclasticus pugetii</name>
    <dbReference type="NCBI Taxonomy" id="34068"/>
    <lineage>
        <taxon>Bacteria</taxon>
        <taxon>Pseudomonadati</taxon>
        <taxon>Pseudomonadota</taxon>
        <taxon>Gammaproteobacteria</taxon>
        <taxon>Thiotrichales</taxon>
        <taxon>Piscirickettsiaceae</taxon>
        <taxon>Cycloclasticus</taxon>
    </lineage>
</organism>
<dbReference type="EMBL" id="ASHL01000005">
    <property type="protein sequence ID" value="EPD13010.1"/>
    <property type="molecule type" value="Genomic_DNA"/>
</dbReference>
<dbReference type="InterPro" id="IPR021856">
    <property type="entry name" value="DUF3465"/>
</dbReference>
<comment type="caution">
    <text evidence="1">The sequence shown here is derived from an EMBL/GenBank/DDBJ whole genome shotgun (WGS) entry which is preliminary data.</text>
</comment>
<dbReference type="RefSeq" id="WP_016390532.1">
    <property type="nucleotide sequence ID" value="NZ_KE646808.1"/>
</dbReference>